<dbReference type="Proteomes" id="UP000677918">
    <property type="component" value="Unassembled WGS sequence"/>
</dbReference>
<dbReference type="RefSeq" id="WP_213411448.1">
    <property type="nucleotide sequence ID" value="NZ_BOVK01000018.1"/>
</dbReference>
<comment type="caution">
    <text evidence="3">The sequence shown here is derived from an EMBL/GenBank/DDBJ whole genome shotgun (WGS) entry which is preliminary data.</text>
</comment>
<evidence type="ECO:0000313" key="3">
    <source>
        <dbReference type="EMBL" id="GIQ68765.1"/>
    </source>
</evidence>
<feature type="region of interest" description="Disordered" evidence="1">
    <location>
        <begin position="611"/>
        <end position="637"/>
    </location>
</feature>
<accession>A0A8J4M249</accession>
<evidence type="ECO:0000313" key="4">
    <source>
        <dbReference type="Proteomes" id="UP000677918"/>
    </source>
</evidence>
<name>A0A8J4M249_9BACL</name>
<dbReference type="InterPro" id="IPR051465">
    <property type="entry name" value="Cell_Envelope_Struct_Comp"/>
</dbReference>
<evidence type="ECO:0000256" key="1">
    <source>
        <dbReference type="SAM" id="MobiDB-lite"/>
    </source>
</evidence>
<organism evidence="3 4">
    <name type="scientific">Xylanibacillus composti</name>
    <dbReference type="NCBI Taxonomy" id="1572762"/>
    <lineage>
        <taxon>Bacteria</taxon>
        <taxon>Bacillati</taxon>
        <taxon>Bacillota</taxon>
        <taxon>Bacilli</taxon>
        <taxon>Bacillales</taxon>
        <taxon>Paenibacillaceae</taxon>
        <taxon>Xylanibacillus</taxon>
    </lineage>
</organism>
<evidence type="ECO:0000259" key="2">
    <source>
        <dbReference type="PROSITE" id="PS51272"/>
    </source>
</evidence>
<dbReference type="Pfam" id="PF00395">
    <property type="entry name" value="SLH"/>
    <property type="match status" value="3"/>
</dbReference>
<dbReference type="PROSITE" id="PS51272">
    <property type="entry name" value="SLH"/>
    <property type="match status" value="2"/>
</dbReference>
<proteinExistence type="predicted"/>
<dbReference type="PANTHER" id="PTHR43308:SF5">
    <property type="entry name" value="S-LAYER PROTEIN _ PEPTIDOGLYCAN ENDO-BETA-N-ACETYLGLUCOSAMINIDASE"/>
    <property type="match status" value="1"/>
</dbReference>
<dbReference type="PANTHER" id="PTHR43308">
    <property type="entry name" value="OUTER MEMBRANE PROTEIN ALPHA-RELATED"/>
    <property type="match status" value="1"/>
</dbReference>
<protein>
    <recommendedName>
        <fullName evidence="2">SLH domain-containing protein</fullName>
    </recommendedName>
</protein>
<reference evidence="3" key="1">
    <citation type="submission" date="2021-04" db="EMBL/GenBank/DDBJ databases">
        <title>Draft genome sequence of Xylanibacillus composti strain K13.</title>
        <authorList>
            <person name="Uke A."/>
            <person name="Chhe C."/>
            <person name="Baramee S."/>
            <person name="Kosugi A."/>
        </authorList>
    </citation>
    <scope>NUCLEOTIDE SEQUENCE</scope>
    <source>
        <strain evidence="3">K13</strain>
    </source>
</reference>
<dbReference type="InterPro" id="IPR025883">
    <property type="entry name" value="Cadherin-like_domain"/>
</dbReference>
<feature type="domain" description="SLH" evidence="2">
    <location>
        <begin position="1356"/>
        <end position="1419"/>
    </location>
</feature>
<keyword evidence="4" id="KW-1185">Reference proteome</keyword>
<dbReference type="EMBL" id="BOVK01000018">
    <property type="protein sequence ID" value="GIQ68765.1"/>
    <property type="molecule type" value="Genomic_DNA"/>
</dbReference>
<dbReference type="Pfam" id="PF12733">
    <property type="entry name" value="Cadherin-like"/>
    <property type="match status" value="2"/>
</dbReference>
<sequence length="1517" mass="164206">MTENWSEADLKTWRSYLALCLSFMLAFGGFFPGVGLIAEAAPSVGGLPTDKLYYDANEDPLTLAPNVSLSVYGDEIFADGYLRFDINGGVKANETLALRVTETPIQIGGALLTSDGHNIYLNGVTIGSVNTTDNGVGNALQIDFSTPLENGNFEEFYEVAGRLQLPGWEINSDSQIFLGELATKTKGIPYESISGSGPYTVTGSVYAGGPTYTYTTDEAYPGNQFYEGQERPLSNPGRSIAQINIVDNNHSLELGFTSGSITGTRNVPPFGTAFRAEAVSADFFEAKRGDRLAFDWKAAGQDDNYEVYGFIVDESGNHIELMYGRGQTGDWTSYRGEIPHDGRYKFRFVVGSYDKTGGLVLGASLEIDNVRLLSSAITDKVAESVARLVTYSNDGTAVDPLQRQIDMTLANSEGDTYTIGGVTVVAEPRLKLLSAIVEDEKPGELVLTFNLPVGNHVNDVDLDNLKVNGLEIDSVLSVEDEKVVVKLKEPAGPGELTLSYDAERDNVQSVNEPDNKLPSMIADNLGGPVDNQIIPLELERIQVIGEEPYNTVDLVFNKPVGGAGLEVGKIIPGFEIGGKSVTVEEINGNIVRVKIDGTLQADDQVTYDADNGIADANNRNNTLAPIEGENPASQPDVTEDPLQLVRVEVEHETPNQVKLTFNYPIDDASFNWTGFEINGLTPIGKLSPDDNDPVVVLELPEPLGPEELSLIYDKAKGSVGSYYNPATNLLDNIGAAEQPDTVANKIRALELVRVTTDPNNPAQLKLKFNMPIATDGLAPGEAIAGLTVGDDKKPVYYVGSNGAGDEITVRLDAPYVAGDELAYDETAGDIAAAGNVNNELGNINLSTIPMVSGKISEFGLELNGEPLVLLPDFDPDKNNGNGEGYLAVVPNDVTSVSISPTPYNVEETVTKVWLNGVEVVKDSVDGWDWSNLGELQEGRNEIKVQVFDQTDLTAPLEEYTIVIVRATGKLINLESSHGQLSPAFDADAEEQDYEIRVGNAVRSIALTATALDPGAQIVMSINDGEAIPVVNGDASESFSLRVGTNTILVTVTDSSGQVTEYTVTVIRSGASSGGGGPVTESVTVDVIIGGDKEADIVKVDIHRTRENGSIHDRVAFTPEKAEEAAQKAAETGESIARIVIPDPEDEVSELQVDIPLETLKILQDSGIDLEIYTDHGVIQIPRTSLEGLEEEFYFRLVPVRDPNLRSEVEERATTERIVREMAGNKEVYVVTRPMTIETNLSSRPVTLILPLRDVQLPSDAAEREQFLSELSIFIEHTDGDKALVQGKPVRMNDGTWGLQFGIAKFSTFTIVHTASDGRHESYMNGYPDGTFKPENGLTRAELAMILDNLGAAGSVVGEGYSDVADTHWAATAIKRVQAAELMTGYPDATFRPDQMITRAEMAAFAFNYLNLQAATEETTYSDVSPTYWAHGFIAALTQEGWMEGYLDGTFKPAGLLTRAEAVTLINQLFERGPLYNAPTSIWPDVKESHWAFRDIMEASVDHSYKLRTEGGEHWVSP</sequence>
<dbReference type="InterPro" id="IPR001119">
    <property type="entry name" value="SLH_dom"/>
</dbReference>
<gene>
    <name evidence="3" type="ORF">XYCOK13_15890</name>
</gene>
<feature type="domain" description="SLH" evidence="2">
    <location>
        <begin position="1420"/>
        <end position="1479"/>
    </location>
</feature>